<gene>
    <name evidence="1" type="ORF">RHMOL_Rhmol13G0256200</name>
</gene>
<accession>A0ACC0LAN2</accession>
<keyword evidence="2" id="KW-1185">Reference proteome</keyword>
<name>A0ACC0LAN2_RHOML</name>
<reference evidence="1" key="1">
    <citation type="submission" date="2022-02" db="EMBL/GenBank/DDBJ databases">
        <title>Plant Genome Project.</title>
        <authorList>
            <person name="Zhang R.-G."/>
        </authorList>
    </citation>
    <scope>NUCLEOTIDE SEQUENCE</scope>
    <source>
        <strain evidence="1">AT1</strain>
    </source>
</reference>
<protein>
    <submittedName>
        <fullName evidence="1">Uncharacterized protein</fullName>
    </submittedName>
</protein>
<sequence>MRQLNRDEANKNLHFIIVFYTRLGVIFWYAFTNVYWSIYFWDFGLVLCSEVYSIVLCTYKSSDCASNGSDLISAINDQEPFTAEMRSEPSDVRSDGSEVCITVLRTPLHSIIPQLIFFRDVTYTALHSYTIFYVGFILSPTKIQKNTYKF</sequence>
<evidence type="ECO:0000313" key="1">
    <source>
        <dbReference type="EMBL" id="KAI8525776.1"/>
    </source>
</evidence>
<organism evidence="1 2">
    <name type="scientific">Rhododendron molle</name>
    <name type="common">Chinese azalea</name>
    <name type="synonym">Azalea mollis</name>
    <dbReference type="NCBI Taxonomy" id="49168"/>
    <lineage>
        <taxon>Eukaryota</taxon>
        <taxon>Viridiplantae</taxon>
        <taxon>Streptophyta</taxon>
        <taxon>Embryophyta</taxon>
        <taxon>Tracheophyta</taxon>
        <taxon>Spermatophyta</taxon>
        <taxon>Magnoliopsida</taxon>
        <taxon>eudicotyledons</taxon>
        <taxon>Gunneridae</taxon>
        <taxon>Pentapetalae</taxon>
        <taxon>asterids</taxon>
        <taxon>Ericales</taxon>
        <taxon>Ericaceae</taxon>
        <taxon>Ericoideae</taxon>
        <taxon>Rhodoreae</taxon>
        <taxon>Rhododendron</taxon>
    </lineage>
</organism>
<proteinExistence type="predicted"/>
<comment type="caution">
    <text evidence="1">The sequence shown here is derived from an EMBL/GenBank/DDBJ whole genome shotgun (WGS) entry which is preliminary data.</text>
</comment>
<dbReference type="Proteomes" id="UP001062846">
    <property type="component" value="Chromosome 13"/>
</dbReference>
<evidence type="ECO:0000313" key="2">
    <source>
        <dbReference type="Proteomes" id="UP001062846"/>
    </source>
</evidence>
<dbReference type="EMBL" id="CM046400">
    <property type="protein sequence ID" value="KAI8525776.1"/>
    <property type="molecule type" value="Genomic_DNA"/>
</dbReference>